<reference evidence="2 3" key="1">
    <citation type="journal article" date="2016" name="Front. Microbiol.">
        <title>Fuerstia marisgermanicae gen. nov., sp. nov., an Unusual Member of the Phylum Planctomycetes from the German Wadden Sea.</title>
        <authorList>
            <person name="Kohn T."/>
            <person name="Heuer A."/>
            <person name="Jogler M."/>
            <person name="Vollmers J."/>
            <person name="Boedeker C."/>
            <person name="Bunk B."/>
            <person name="Rast P."/>
            <person name="Borchert D."/>
            <person name="Glockner I."/>
            <person name="Freese H.M."/>
            <person name="Klenk H.P."/>
            <person name="Overmann J."/>
            <person name="Kaster A.K."/>
            <person name="Rohde M."/>
            <person name="Wiegand S."/>
            <person name="Jogler C."/>
        </authorList>
    </citation>
    <scope>NUCLEOTIDE SEQUENCE [LARGE SCALE GENOMIC DNA]</scope>
    <source>
        <strain evidence="2 3">NH11</strain>
    </source>
</reference>
<evidence type="ECO:0000256" key="1">
    <source>
        <dbReference type="SAM" id="SignalP"/>
    </source>
</evidence>
<organism evidence="2 3">
    <name type="scientific">Fuerstiella marisgermanici</name>
    <dbReference type="NCBI Taxonomy" id="1891926"/>
    <lineage>
        <taxon>Bacteria</taxon>
        <taxon>Pseudomonadati</taxon>
        <taxon>Planctomycetota</taxon>
        <taxon>Planctomycetia</taxon>
        <taxon>Planctomycetales</taxon>
        <taxon>Planctomycetaceae</taxon>
        <taxon>Fuerstiella</taxon>
    </lineage>
</organism>
<dbReference type="KEGG" id="fmr:Fuma_01818"/>
<keyword evidence="3" id="KW-1185">Reference proteome</keyword>
<dbReference type="OrthoDB" id="210579at2"/>
<feature type="signal peptide" evidence="1">
    <location>
        <begin position="1"/>
        <end position="26"/>
    </location>
</feature>
<dbReference type="RefSeq" id="WP_077023867.1">
    <property type="nucleotide sequence ID" value="NZ_CP017641.1"/>
</dbReference>
<name>A0A1P8WDV0_9PLAN</name>
<dbReference type="AlphaFoldDB" id="A0A1P8WDV0"/>
<feature type="chain" id="PRO_5012998474" evidence="1">
    <location>
        <begin position="27"/>
        <end position="275"/>
    </location>
</feature>
<dbReference type="Proteomes" id="UP000187735">
    <property type="component" value="Chromosome"/>
</dbReference>
<protein>
    <submittedName>
        <fullName evidence="2">Uncharacterized protein</fullName>
    </submittedName>
</protein>
<keyword evidence="1" id="KW-0732">Signal</keyword>
<sequence length="275" mass="30211" precursor="true">MRTSVNSCLFCLATMIAGTCSPTLYAQGLIFNLPQDGTGVEYEGEIAYTTVRPDLAEGKETITKARELSIKSVGRENAEWDGQVQPCRWIEIKVNTGNAGEAGIDPGPVGSRIYKVLVPESKILNASSDNNGIPNIMLPIVKGYRRSGEAQVRPISAEAIAFYPTICQLMNYPDPQVVSASETPQTKAANMSFNSQHLLGKIVIERPESRSTNEAHFWVSEEVPFGLARWEVTVTREQKESTATRDNFQEVSTTTSTMSVRKVLPVAESELIIPR</sequence>
<evidence type="ECO:0000313" key="2">
    <source>
        <dbReference type="EMBL" id="APZ92209.1"/>
    </source>
</evidence>
<evidence type="ECO:0000313" key="3">
    <source>
        <dbReference type="Proteomes" id="UP000187735"/>
    </source>
</evidence>
<dbReference type="EMBL" id="CP017641">
    <property type="protein sequence ID" value="APZ92209.1"/>
    <property type="molecule type" value="Genomic_DNA"/>
</dbReference>
<accession>A0A1P8WDV0</accession>
<proteinExistence type="predicted"/>
<gene>
    <name evidence="2" type="ORF">Fuma_01818</name>
</gene>